<feature type="compositionally biased region" description="Low complexity" evidence="1">
    <location>
        <begin position="147"/>
        <end position="156"/>
    </location>
</feature>
<comment type="caution">
    <text evidence="2">The sequence shown here is derived from an EMBL/GenBank/DDBJ whole genome shotgun (WGS) entry which is preliminary data.</text>
</comment>
<sequence>MQRADKVLHGVASLNADNLRACSSKVDKDRLLADYVRSQKTFVAVHAAQGRAVTAEWEHRLEEEASPAISALSEAPAEPDARSQTPVLKPRVPERKQKGEINKPAVSCTSRARKNAKRLEHCNAASDKDSDKENRATKIRQPIALASLSSPPQKIPSLKKKKESKLHEVSKALTKKSTKKRPRSPESENDEHAARLAERRERRRVKKAIVDPDITMICTSSGEERKQSALRGKKRSKAKNPKGVSMSAGLALMHGFSATNIGKNRLTHKLDFVTGVFNKGKASAKVAVKKPSERKISARIFSESQFLSKTRPIDQDAALASNESSSLSDSASERSLDVRTSSELPILEADNPKGKKKISRKKNHVARVTEKVSTGSLPVKRRKREDASVIWDIELDSKALASASASASDTSANPGDASITLNTRASKWGEGKVAIPTHSPSRGSMGGVNAVDEDSSLVEDRKGGFGIGKDSSLDLANPVLGRSSPSLGPSQSASQHCLRVPPAVSPFIPDTVSKFFAPAHDRKGLDEVHRASHENTAARVEEFLSDGEELPVLTAPPIESLKTLDHPMNDMQAMSPTSNVDRPSLPHHILSSPVSVDTLDRALQTLDADRFPVCADWPEAMTPQRYGAPSFRNDMTRVDCDSEDPGDHAHSDREYEGLQRIFAQMTPGSFHGDQNTQLYYSPNYGHSAEMHVIHDSRYHQASASWLSDAADYDDDLVSEIEEDVSAYTQHGSYSLASTCVPIPVDCELAPDRANYSVSAPFSQMGDFDPGFDSRFPHSFQDAAEENVALETQSSWSSCYSAVEPSDEVDGSLRSTESATVALRHFSQGRALLLGMADEGNGRAVVAEQRTVGFDTAEQAVARSLRGHWLPQRL</sequence>
<feature type="region of interest" description="Disordered" evidence="1">
    <location>
        <begin position="625"/>
        <end position="651"/>
    </location>
</feature>
<feature type="compositionally biased region" description="Basic and acidic residues" evidence="1">
    <location>
        <begin position="634"/>
        <end position="651"/>
    </location>
</feature>
<dbReference type="STRING" id="139825.A0A401GAY7"/>
<feature type="region of interest" description="Disordered" evidence="1">
    <location>
        <begin position="317"/>
        <end position="379"/>
    </location>
</feature>
<evidence type="ECO:0000256" key="1">
    <source>
        <dbReference type="SAM" id="MobiDB-lite"/>
    </source>
</evidence>
<feature type="compositionally biased region" description="Basic residues" evidence="1">
    <location>
        <begin position="231"/>
        <end position="240"/>
    </location>
</feature>
<keyword evidence="3" id="KW-1185">Reference proteome</keyword>
<reference evidence="2 3" key="1">
    <citation type="journal article" date="2018" name="Sci. Rep.">
        <title>Genome sequence of the cauliflower mushroom Sparassis crispa (Hanabiratake) and its association with beneficial usage.</title>
        <authorList>
            <person name="Kiyama R."/>
            <person name="Furutani Y."/>
            <person name="Kawaguchi K."/>
            <person name="Nakanishi T."/>
        </authorList>
    </citation>
    <scope>NUCLEOTIDE SEQUENCE [LARGE SCALE GENOMIC DNA]</scope>
</reference>
<dbReference type="AlphaFoldDB" id="A0A401GAY7"/>
<evidence type="ECO:0000313" key="2">
    <source>
        <dbReference type="EMBL" id="GBE79317.1"/>
    </source>
</evidence>
<feature type="compositionally biased region" description="Basic and acidic residues" evidence="1">
    <location>
        <begin position="91"/>
        <end position="101"/>
    </location>
</feature>
<dbReference type="GeneID" id="38776234"/>
<feature type="compositionally biased region" description="Low complexity" evidence="1">
    <location>
        <begin position="317"/>
        <end position="330"/>
    </location>
</feature>
<name>A0A401GAY7_9APHY</name>
<feature type="compositionally biased region" description="Basic and acidic residues" evidence="1">
    <location>
        <begin position="117"/>
        <end position="136"/>
    </location>
</feature>
<proteinExistence type="predicted"/>
<accession>A0A401GAY7</accession>
<feature type="region of interest" description="Disordered" evidence="1">
    <location>
        <begin position="221"/>
        <end position="243"/>
    </location>
</feature>
<dbReference type="RefSeq" id="XP_027610230.1">
    <property type="nucleotide sequence ID" value="XM_027754429.1"/>
</dbReference>
<feature type="compositionally biased region" description="Basic residues" evidence="1">
    <location>
        <begin position="173"/>
        <end position="182"/>
    </location>
</feature>
<feature type="compositionally biased region" description="Basic residues" evidence="1">
    <location>
        <begin position="354"/>
        <end position="365"/>
    </location>
</feature>
<gene>
    <name evidence="2" type="ORF">SCP_0205150</name>
</gene>
<dbReference type="EMBL" id="BFAD01000002">
    <property type="protein sequence ID" value="GBE79317.1"/>
    <property type="molecule type" value="Genomic_DNA"/>
</dbReference>
<protein>
    <submittedName>
        <fullName evidence="2">Uncharacterized protein</fullName>
    </submittedName>
</protein>
<dbReference type="Proteomes" id="UP000287166">
    <property type="component" value="Unassembled WGS sequence"/>
</dbReference>
<evidence type="ECO:0000313" key="3">
    <source>
        <dbReference type="Proteomes" id="UP000287166"/>
    </source>
</evidence>
<dbReference type="InParanoid" id="A0A401GAY7"/>
<organism evidence="2 3">
    <name type="scientific">Sparassis crispa</name>
    <dbReference type="NCBI Taxonomy" id="139825"/>
    <lineage>
        <taxon>Eukaryota</taxon>
        <taxon>Fungi</taxon>
        <taxon>Dikarya</taxon>
        <taxon>Basidiomycota</taxon>
        <taxon>Agaricomycotina</taxon>
        <taxon>Agaricomycetes</taxon>
        <taxon>Polyporales</taxon>
        <taxon>Sparassidaceae</taxon>
        <taxon>Sparassis</taxon>
    </lineage>
</organism>
<dbReference type="OrthoDB" id="2537141at2759"/>
<feature type="region of interest" description="Disordered" evidence="1">
    <location>
        <begin position="64"/>
        <end position="204"/>
    </location>
</feature>
<feature type="compositionally biased region" description="Basic and acidic residues" evidence="1">
    <location>
        <begin position="183"/>
        <end position="200"/>
    </location>
</feature>